<dbReference type="OrthoDB" id="2684641at2759"/>
<dbReference type="SUPFAM" id="SSF103473">
    <property type="entry name" value="MFS general substrate transporter"/>
    <property type="match status" value="1"/>
</dbReference>
<evidence type="ECO:0000313" key="8">
    <source>
        <dbReference type="Proteomes" id="UP000559027"/>
    </source>
</evidence>
<feature type="transmembrane region" description="Helical" evidence="6">
    <location>
        <begin position="122"/>
        <end position="142"/>
    </location>
</feature>
<accession>A0A8H5GEY8</accession>
<dbReference type="PANTHER" id="PTHR43791">
    <property type="entry name" value="PERMEASE-RELATED"/>
    <property type="match status" value="1"/>
</dbReference>
<dbReference type="GO" id="GO:0022857">
    <property type="term" value="F:transmembrane transporter activity"/>
    <property type="evidence" value="ECO:0007669"/>
    <property type="project" value="InterPro"/>
</dbReference>
<dbReference type="EMBL" id="JAACJO010000001">
    <property type="protein sequence ID" value="KAF5363633.1"/>
    <property type="molecule type" value="Genomic_DNA"/>
</dbReference>
<comment type="caution">
    <text evidence="7">The sequence shown here is derived from an EMBL/GenBank/DDBJ whole genome shotgun (WGS) entry which is preliminary data.</text>
</comment>
<dbReference type="Pfam" id="PF07690">
    <property type="entry name" value="MFS_1"/>
    <property type="match status" value="1"/>
</dbReference>
<evidence type="ECO:0000256" key="2">
    <source>
        <dbReference type="ARBA" id="ARBA00022448"/>
    </source>
</evidence>
<feature type="transmembrane region" description="Helical" evidence="6">
    <location>
        <begin position="154"/>
        <end position="174"/>
    </location>
</feature>
<dbReference type="Proteomes" id="UP000559027">
    <property type="component" value="Unassembled WGS sequence"/>
</dbReference>
<proteinExistence type="predicted"/>
<gene>
    <name evidence="7" type="ORF">D9756_000666</name>
</gene>
<dbReference type="PANTHER" id="PTHR43791:SF6">
    <property type="entry name" value="TRANSPORTER, PUTATIVE (AFU_ORTHOLOGUE AFUA_1G16690)-RELATED"/>
    <property type="match status" value="1"/>
</dbReference>
<dbReference type="Gene3D" id="1.20.1250.20">
    <property type="entry name" value="MFS general substrate transporter like domains"/>
    <property type="match status" value="1"/>
</dbReference>
<sequence>MRWMVYLDTQLGDGFFFVEGGLTALVAIVALFVLPDFPETNTIPWLTLPEHALARRRMFEDADESFSGSESVSFAEAVKGFILATADWKVWYLAIALYFAILSVSFSIYFPTLAATMGYDAVTSLLLCVPPWVAAAVGALWISRHSDRSGERCVHVIIPIVVGIVGFLLAMSTMDVAVRYFSLFLMAQSNAGSICLLAWASAIISNPPAKRAVALALINAISQSSNIVGADFCGFNRDVPLAKEYFTGPEPELGRGAAPRRIRG</sequence>
<dbReference type="AlphaFoldDB" id="A0A8H5GEY8"/>
<evidence type="ECO:0000256" key="1">
    <source>
        <dbReference type="ARBA" id="ARBA00004141"/>
    </source>
</evidence>
<evidence type="ECO:0000256" key="6">
    <source>
        <dbReference type="SAM" id="Phobius"/>
    </source>
</evidence>
<keyword evidence="5 6" id="KW-0472">Membrane</keyword>
<comment type="subcellular location">
    <subcellularLocation>
        <location evidence="1">Membrane</location>
        <topology evidence="1">Multi-pass membrane protein</topology>
    </subcellularLocation>
</comment>
<dbReference type="InterPro" id="IPR036259">
    <property type="entry name" value="MFS_trans_sf"/>
</dbReference>
<protein>
    <submittedName>
        <fullName evidence="7">Uncharacterized protein</fullName>
    </submittedName>
</protein>
<evidence type="ECO:0000256" key="4">
    <source>
        <dbReference type="ARBA" id="ARBA00022989"/>
    </source>
</evidence>
<name>A0A8H5GEY8_9AGAR</name>
<evidence type="ECO:0000256" key="5">
    <source>
        <dbReference type="ARBA" id="ARBA00023136"/>
    </source>
</evidence>
<keyword evidence="4 6" id="KW-1133">Transmembrane helix</keyword>
<keyword evidence="8" id="KW-1185">Reference proteome</keyword>
<organism evidence="7 8">
    <name type="scientific">Leucocoprinus leucothites</name>
    <dbReference type="NCBI Taxonomy" id="201217"/>
    <lineage>
        <taxon>Eukaryota</taxon>
        <taxon>Fungi</taxon>
        <taxon>Dikarya</taxon>
        <taxon>Basidiomycota</taxon>
        <taxon>Agaricomycotina</taxon>
        <taxon>Agaricomycetes</taxon>
        <taxon>Agaricomycetidae</taxon>
        <taxon>Agaricales</taxon>
        <taxon>Agaricineae</taxon>
        <taxon>Agaricaceae</taxon>
        <taxon>Leucocoprinus</taxon>
    </lineage>
</organism>
<reference evidence="7 8" key="1">
    <citation type="journal article" date="2020" name="ISME J.">
        <title>Uncovering the hidden diversity of litter-decomposition mechanisms in mushroom-forming fungi.</title>
        <authorList>
            <person name="Floudas D."/>
            <person name="Bentzer J."/>
            <person name="Ahren D."/>
            <person name="Johansson T."/>
            <person name="Persson P."/>
            <person name="Tunlid A."/>
        </authorList>
    </citation>
    <scope>NUCLEOTIDE SEQUENCE [LARGE SCALE GENOMIC DNA]</scope>
    <source>
        <strain evidence="7 8">CBS 146.42</strain>
    </source>
</reference>
<evidence type="ECO:0000313" key="7">
    <source>
        <dbReference type="EMBL" id="KAF5363633.1"/>
    </source>
</evidence>
<evidence type="ECO:0000256" key="3">
    <source>
        <dbReference type="ARBA" id="ARBA00022692"/>
    </source>
</evidence>
<keyword evidence="3 6" id="KW-0812">Transmembrane</keyword>
<dbReference type="GO" id="GO:0016020">
    <property type="term" value="C:membrane"/>
    <property type="evidence" value="ECO:0007669"/>
    <property type="project" value="UniProtKB-SubCell"/>
</dbReference>
<keyword evidence="2" id="KW-0813">Transport</keyword>
<feature type="transmembrane region" description="Helical" evidence="6">
    <location>
        <begin position="15"/>
        <end position="34"/>
    </location>
</feature>
<feature type="transmembrane region" description="Helical" evidence="6">
    <location>
        <begin position="90"/>
        <end position="110"/>
    </location>
</feature>
<dbReference type="InterPro" id="IPR011701">
    <property type="entry name" value="MFS"/>
</dbReference>